<dbReference type="EMBL" id="ML977638">
    <property type="protein sequence ID" value="KAF1995465.1"/>
    <property type="molecule type" value="Genomic_DNA"/>
</dbReference>
<gene>
    <name evidence="1" type="ORF">P154DRAFT_526268</name>
</gene>
<reference evidence="1" key="1">
    <citation type="journal article" date="2020" name="Stud. Mycol.">
        <title>101 Dothideomycetes genomes: a test case for predicting lifestyles and emergence of pathogens.</title>
        <authorList>
            <person name="Haridas S."/>
            <person name="Albert R."/>
            <person name="Binder M."/>
            <person name="Bloem J."/>
            <person name="Labutti K."/>
            <person name="Salamov A."/>
            <person name="Andreopoulos B."/>
            <person name="Baker S."/>
            <person name="Barry K."/>
            <person name="Bills G."/>
            <person name="Bluhm B."/>
            <person name="Cannon C."/>
            <person name="Castanera R."/>
            <person name="Culley D."/>
            <person name="Daum C."/>
            <person name="Ezra D."/>
            <person name="Gonzalez J."/>
            <person name="Henrissat B."/>
            <person name="Kuo A."/>
            <person name="Liang C."/>
            <person name="Lipzen A."/>
            <person name="Lutzoni F."/>
            <person name="Magnuson J."/>
            <person name="Mondo S."/>
            <person name="Nolan M."/>
            <person name="Ohm R."/>
            <person name="Pangilinan J."/>
            <person name="Park H.-J."/>
            <person name="Ramirez L."/>
            <person name="Alfaro M."/>
            <person name="Sun H."/>
            <person name="Tritt A."/>
            <person name="Yoshinaga Y."/>
            <person name="Zwiers L.-H."/>
            <person name="Turgeon B."/>
            <person name="Goodwin S."/>
            <person name="Spatafora J."/>
            <person name="Crous P."/>
            <person name="Grigoriev I."/>
        </authorList>
    </citation>
    <scope>NUCLEOTIDE SEQUENCE</scope>
    <source>
        <strain evidence="1">CBS 123094</strain>
    </source>
</reference>
<dbReference type="PANTHER" id="PTHR10622:SF10">
    <property type="entry name" value="HET DOMAIN-CONTAINING PROTEIN"/>
    <property type="match status" value="1"/>
</dbReference>
<dbReference type="OrthoDB" id="674604at2759"/>
<keyword evidence="2" id="KW-1185">Reference proteome</keyword>
<evidence type="ECO:0008006" key="3">
    <source>
        <dbReference type="Google" id="ProtNLM"/>
    </source>
</evidence>
<name>A0A6A5W8M0_9PLEO</name>
<organism evidence="1 2">
    <name type="scientific">Amniculicola lignicola CBS 123094</name>
    <dbReference type="NCBI Taxonomy" id="1392246"/>
    <lineage>
        <taxon>Eukaryota</taxon>
        <taxon>Fungi</taxon>
        <taxon>Dikarya</taxon>
        <taxon>Ascomycota</taxon>
        <taxon>Pezizomycotina</taxon>
        <taxon>Dothideomycetes</taxon>
        <taxon>Pleosporomycetidae</taxon>
        <taxon>Pleosporales</taxon>
        <taxon>Amniculicolaceae</taxon>
        <taxon>Amniculicola</taxon>
    </lineage>
</organism>
<protein>
    <recommendedName>
        <fullName evidence="3">Heterokaryon incompatibility domain-containing protein</fullName>
    </recommendedName>
</protein>
<evidence type="ECO:0000313" key="2">
    <source>
        <dbReference type="Proteomes" id="UP000799779"/>
    </source>
</evidence>
<dbReference type="AlphaFoldDB" id="A0A6A5W8M0"/>
<evidence type="ECO:0000313" key="1">
    <source>
        <dbReference type="EMBL" id="KAF1995465.1"/>
    </source>
</evidence>
<dbReference type="Proteomes" id="UP000799779">
    <property type="component" value="Unassembled WGS sequence"/>
</dbReference>
<accession>A0A6A5W8M0</accession>
<sequence>MRLLRLEDDGGFSLVEHVGKNIPQYAILSHTWGADHEEVTFRDLTEGISKSKAGYRKLTFSAMSCA</sequence>
<proteinExistence type="predicted"/>
<dbReference type="PANTHER" id="PTHR10622">
    <property type="entry name" value="HET DOMAIN-CONTAINING PROTEIN"/>
    <property type="match status" value="1"/>
</dbReference>